<gene>
    <name evidence="2" type="ORF">FHP91_13475</name>
</gene>
<dbReference type="RefSeq" id="WP_144310090.1">
    <property type="nucleotide sequence ID" value="NZ_VMNK01000013.1"/>
</dbReference>
<dbReference type="OrthoDB" id="7032304at2"/>
<feature type="transmembrane region" description="Helical" evidence="1">
    <location>
        <begin position="29"/>
        <end position="46"/>
    </location>
</feature>
<keyword evidence="1" id="KW-1133">Transmembrane helix</keyword>
<keyword evidence="1" id="KW-0472">Membrane</keyword>
<feature type="transmembrane region" description="Helical" evidence="1">
    <location>
        <begin position="185"/>
        <end position="203"/>
    </location>
</feature>
<name>A0A557QNG4_9RHOO</name>
<feature type="transmembrane region" description="Helical" evidence="1">
    <location>
        <begin position="256"/>
        <end position="281"/>
    </location>
</feature>
<organism evidence="2 3">
    <name type="scientific">Denitromonas halophila</name>
    <dbReference type="NCBI Taxonomy" id="1629404"/>
    <lineage>
        <taxon>Bacteria</taxon>
        <taxon>Pseudomonadati</taxon>
        <taxon>Pseudomonadota</taxon>
        <taxon>Betaproteobacteria</taxon>
        <taxon>Rhodocyclales</taxon>
        <taxon>Zoogloeaceae</taxon>
        <taxon>Denitromonas</taxon>
    </lineage>
</organism>
<sequence>MIRVVLFLFLASVVGLSFVAGLRYSGHWAVYLSFAIAANALLLAGFRRGALYFDTFIGIFLWLGFWLKLSIRVAFLGGEFSEPVGAFDASPQSFDAVLLVATASFSALLLATFVRERCFTYPALAPGCADSGLFLFYRKYRGLVVTVFLVTILLAALSNVWLGIYQRGMVTGTVLPFGLNGVYKWALQFGLASISALIVRFEIELGRRLTPLAIIVPVFEGFMSNTAMLSRGMVLNASAIGVGGLRTMLSRTMRIGALRLGAASVLFCLLFVISVLAVNYLRIAAFNMGEEGVRSQTAAVTGSMTTPLFIDRWVGIEGLMAVASSDIKGWDLWRAAWQERFQEGTPSLYDQRLIASPYLTPGVDRSRNHFVSLPGMVAFLYYPGSMLFLCASLLVVAWSAAFLEYLTYRFCGANWILCALFAQVIAFRYASFGYVPGQSYLLFGSLILNGALILLADRLLLRVQQNGVA</sequence>
<feature type="transmembrane region" description="Helical" evidence="1">
    <location>
        <begin position="143"/>
        <end position="165"/>
    </location>
</feature>
<evidence type="ECO:0000313" key="3">
    <source>
        <dbReference type="Proteomes" id="UP000319502"/>
    </source>
</evidence>
<keyword evidence="1" id="KW-0812">Transmembrane</keyword>
<comment type="caution">
    <text evidence="2">The sequence shown here is derived from an EMBL/GenBank/DDBJ whole genome shotgun (WGS) entry which is preliminary data.</text>
</comment>
<protein>
    <recommendedName>
        <fullName evidence="4">Oligosaccharide repeat unit polymerase</fullName>
    </recommendedName>
</protein>
<dbReference type="EMBL" id="VMNK01000013">
    <property type="protein sequence ID" value="TVO54376.1"/>
    <property type="molecule type" value="Genomic_DNA"/>
</dbReference>
<dbReference type="Proteomes" id="UP000319502">
    <property type="component" value="Unassembled WGS sequence"/>
</dbReference>
<feature type="transmembrane region" description="Helical" evidence="1">
    <location>
        <begin position="415"/>
        <end position="434"/>
    </location>
</feature>
<evidence type="ECO:0000256" key="1">
    <source>
        <dbReference type="SAM" id="Phobius"/>
    </source>
</evidence>
<dbReference type="AlphaFoldDB" id="A0A557QNG4"/>
<reference evidence="2 3" key="1">
    <citation type="submission" date="2019-07" db="EMBL/GenBank/DDBJ databases">
        <title>The pathways for chlorine oxyanion respiration interact through the shared metabolite chlorate.</title>
        <authorList>
            <person name="Barnum T.P."/>
            <person name="Cheng Y."/>
            <person name="Hill K.A."/>
            <person name="Lucas L.N."/>
            <person name="Carlson H.K."/>
            <person name="Coates J.D."/>
        </authorList>
    </citation>
    <scope>NUCLEOTIDE SEQUENCE [LARGE SCALE GENOMIC DNA]</scope>
    <source>
        <strain evidence="2 3">SFB-3</strain>
    </source>
</reference>
<feature type="transmembrane region" description="Helical" evidence="1">
    <location>
        <begin position="53"/>
        <end position="76"/>
    </location>
</feature>
<proteinExistence type="predicted"/>
<evidence type="ECO:0008006" key="4">
    <source>
        <dbReference type="Google" id="ProtNLM"/>
    </source>
</evidence>
<accession>A0A557QNG4</accession>
<feature type="transmembrane region" description="Helical" evidence="1">
    <location>
        <begin position="380"/>
        <end position="403"/>
    </location>
</feature>
<feature type="transmembrane region" description="Helical" evidence="1">
    <location>
        <begin position="440"/>
        <end position="461"/>
    </location>
</feature>
<feature type="transmembrane region" description="Helical" evidence="1">
    <location>
        <begin position="96"/>
        <end position="114"/>
    </location>
</feature>
<keyword evidence="3" id="KW-1185">Reference proteome</keyword>
<evidence type="ECO:0000313" key="2">
    <source>
        <dbReference type="EMBL" id="TVO54376.1"/>
    </source>
</evidence>